<evidence type="ECO:0000256" key="1">
    <source>
        <dbReference type="SAM" id="SignalP"/>
    </source>
</evidence>
<reference evidence="2 3" key="1">
    <citation type="submission" date="2023-11" db="EMBL/GenBank/DDBJ databases">
        <authorList>
            <person name="Okamura Y."/>
        </authorList>
    </citation>
    <scope>NUCLEOTIDE SEQUENCE [LARGE SCALE GENOMIC DNA]</scope>
</reference>
<protein>
    <recommendedName>
        <fullName evidence="4">Secreted protein</fullName>
    </recommendedName>
</protein>
<sequence>MTQILTFAVLATLMVMCNSVSTKIDFVEEEKPQGASSKEDEDLEVKHTIVFSTKLRNNNRGLHATGDSDALVLSRPNKNAKTDSGEVPIVKAYKSIDTTVIRSPDTRYKHRTTQRPIFQIADSNDFYPNTAFGSWKPSGFYNNVHYWGQDGFRSLSSSDINRRVNDGTREFYCRKCRELSDGPVSCGQKRSWFQSTTQRIKIDGKLAKLN</sequence>
<proteinExistence type="predicted"/>
<organism evidence="2 3">
    <name type="scientific">Leptosia nina</name>
    <dbReference type="NCBI Taxonomy" id="320188"/>
    <lineage>
        <taxon>Eukaryota</taxon>
        <taxon>Metazoa</taxon>
        <taxon>Ecdysozoa</taxon>
        <taxon>Arthropoda</taxon>
        <taxon>Hexapoda</taxon>
        <taxon>Insecta</taxon>
        <taxon>Pterygota</taxon>
        <taxon>Neoptera</taxon>
        <taxon>Endopterygota</taxon>
        <taxon>Lepidoptera</taxon>
        <taxon>Glossata</taxon>
        <taxon>Ditrysia</taxon>
        <taxon>Papilionoidea</taxon>
        <taxon>Pieridae</taxon>
        <taxon>Pierinae</taxon>
        <taxon>Leptosia</taxon>
    </lineage>
</organism>
<accession>A0AAV1J791</accession>
<dbReference type="EMBL" id="CAVLEF010000005">
    <property type="protein sequence ID" value="CAK1544499.1"/>
    <property type="molecule type" value="Genomic_DNA"/>
</dbReference>
<evidence type="ECO:0008006" key="4">
    <source>
        <dbReference type="Google" id="ProtNLM"/>
    </source>
</evidence>
<dbReference type="AlphaFoldDB" id="A0AAV1J791"/>
<feature type="chain" id="PRO_5043696022" description="Secreted protein" evidence="1">
    <location>
        <begin position="20"/>
        <end position="210"/>
    </location>
</feature>
<keyword evidence="3" id="KW-1185">Reference proteome</keyword>
<gene>
    <name evidence="2" type="ORF">LNINA_LOCUS4237</name>
</gene>
<evidence type="ECO:0000313" key="3">
    <source>
        <dbReference type="Proteomes" id="UP001497472"/>
    </source>
</evidence>
<dbReference type="Proteomes" id="UP001497472">
    <property type="component" value="Unassembled WGS sequence"/>
</dbReference>
<comment type="caution">
    <text evidence="2">The sequence shown here is derived from an EMBL/GenBank/DDBJ whole genome shotgun (WGS) entry which is preliminary data.</text>
</comment>
<name>A0AAV1J791_9NEOP</name>
<evidence type="ECO:0000313" key="2">
    <source>
        <dbReference type="EMBL" id="CAK1544499.1"/>
    </source>
</evidence>
<keyword evidence="1" id="KW-0732">Signal</keyword>
<feature type="signal peptide" evidence="1">
    <location>
        <begin position="1"/>
        <end position="19"/>
    </location>
</feature>